<evidence type="ECO:0000256" key="4">
    <source>
        <dbReference type="ARBA" id="ARBA00022692"/>
    </source>
</evidence>
<keyword evidence="4 11" id="KW-0812">Transmembrane</keyword>
<dbReference type="InterPro" id="IPR001128">
    <property type="entry name" value="Cyt_P450"/>
</dbReference>
<sequence>MEIICNQRQRWTHKQAAEKEKWLITIGNQRDYTDQIIKGIILIMFTAGIDISSVTIEWVLSLLLNHPEVLEKTRAELDAQVGTDRLVDKYDLSNLLYLHNILLETLRLYPTTLMLVLHESSDDCKIEGYNIP</sequence>
<dbReference type="AlphaFoldDB" id="A0A068UP02"/>
<keyword evidence="10 11" id="KW-0472">Membrane</keyword>
<keyword evidence="7" id="KW-0560">Oxidoreductase</keyword>
<dbReference type="STRING" id="49390.A0A068UP02"/>
<dbReference type="OMA" id="MVIRESF"/>
<keyword evidence="9" id="KW-0503">Monooxygenase</keyword>
<dbReference type="GO" id="GO:0004497">
    <property type="term" value="F:monooxygenase activity"/>
    <property type="evidence" value="ECO:0007669"/>
    <property type="project" value="UniProtKB-KW"/>
</dbReference>
<keyword evidence="5" id="KW-0479">Metal-binding</keyword>
<keyword evidence="3" id="KW-0349">Heme</keyword>
<dbReference type="PRINTS" id="PR00463">
    <property type="entry name" value="EP450I"/>
</dbReference>
<dbReference type="InterPro" id="IPR050651">
    <property type="entry name" value="Plant_Cytochrome_P450_Monoox"/>
</dbReference>
<evidence type="ECO:0000256" key="11">
    <source>
        <dbReference type="SAM" id="Phobius"/>
    </source>
</evidence>
<dbReference type="Pfam" id="PF00067">
    <property type="entry name" value="p450"/>
    <property type="match status" value="1"/>
</dbReference>
<dbReference type="InParanoid" id="A0A068UP02"/>
<evidence type="ECO:0000256" key="5">
    <source>
        <dbReference type="ARBA" id="ARBA00022723"/>
    </source>
</evidence>
<keyword evidence="8" id="KW-0408">Iron</keyword>
<keyword evidence="13" id="KW-1185">Reference proteome</keyword>
<evidence type="ECO:0000256" key="10">
    <source>
        <dbReference type="ARBA" id="ARBA00023136"/>
    </source>
</evidence>
<dbReference type="GO" id="GO:0020037">
    <property type="term" value="F:heme binding"/>
    <property type="evidence" value="ECO:0007669"/>
    <property type="project" value="InterPro"/>
</dbReference>
<evidence type="ECO:0000256" key="1">
    <source>
        <dbReference type="ARBA" id="ARBA00004167"/>
    </source>
</evidence>
<feature type="transmembrane region" description="Helical" evidence="11">
    <location>
        <begin position="40"/>
        <end position="64"/>
    </location>
</feature>
<protein>
    <submittedName>
        <fullName evidence="12">Uncharacterized protein</fullName>
    </submittedName>
</protein>
<dbReference type="GO" id="GO:0005506">
    <property type="term" value="F:iron ion binding"/>
    <property type="evidence" value="ECO:0007669"/>
    <property type="project" value="InterPro"/>
</dbReference>
<comment type="similarity">
    <text evidence="2">Belongs to the cytochrome P450 family.</text>
</comment>
<dbReference type="PANTHER" id="PTHR47947:SF62">
    <property type="entry name" value="CYTOCHROME P450, FAMILY 81, SUBFAMILY D, POLYPEPTIDE 5"/>
    <property type="match status" value="1"/>
</dbReference>
<dbReference type="PhylomeDB" id="A0A068UP02"/>
<dbReference type="GO" id="GO:0016705">
    <property type="term" value="F:oxidoreductase activity, acting on paired donors, with incorporation or reduction of molecular oxygen"/>
    <property type="evidence" value="ECO:0007669"/>
    <property type="project" value="InterPro"/>
</dbReference>
<organism evidence="12 13">
    <name type="scientific">Coffea canephora</name>
    <name type="common">Robusta coffee</name>
    <dbReference type="NCBI Taxonomy" id="49390"/>
    <lineage>
        <taxon>Eukaryota</taxon>
        <taxon>Viridiplantae</taxon>
        <taxon>Streptophyta</taxon>
        <taxon>Embryophyta</taxon>
        <taxon>Tracheophyta</taxon>
        <taxon>Spermatophyta</taxon>
        <taxon>Magnoliopsida</taxon>
        <taxon>eudicotyledons</taxon>
        <taxon>Gunneridae</taxon>
        <taxon>Pentapetalae</taxon>
        <taxon>asterids</taxon>
        <taxon>lamiids</taxon>
        <taxon>Gentianales</taxon>
        <taxon>Rubiaceae</taxon>
        <taxon>Ixoroideae</taxon>
        <taxon>Gardenieae complex</taxon>
        <taxon>Bertiereae - Coffeeae clade</taxon>
        <taxon>Coffeeae</taxon>
        <taxon>Coffea</taxon>
    </lineage>
</organism>
<evidence type="ECO:0000256" key="7">
    <source>
        <dbReference type="ARBA" id="ARBA00023002"/>
    </source>
</evidence>
<dbReference type="Proteomes" id="UP000295252">
    <property type="component" value="Chromosome VIII"/>
</dbReference>
<dbReference type="SUPFAM" id="SSF48264">
    <property type="entry name" value="Cytochrome P450"/>
    <property type="match status" value="1"/>
</dbReference>
<dbReference type="GO" id="GO:0016020">
    <property type="term" value="C:membrane"/>
    <property type="evidence" value="ECO:0007669"/>
    <property type="project" value="UniProtKB-SubCell"/>
</dbReference>
<dbReference type="Gramene" id="CDP10230">
    <property type="protein sequence ID" value="CDP10230"/>
    <property type="gene ID" value="GSCOC_T00030891001"/>
</dbReference>
<proteinExistence type="inferred from homology"/>
<reference evidence="13" key="1">
    <citation type="journal article" date="2014" name="Science">
        <title>The coffee genome provides insight into the convergent evolution of caffeine biosynthesis.</title>
        <authorList>
            <person name="Denoeud F."/>
            <person name="Carretero-Paulet L."/>
            <person name="Dereeper A."/>
            <person name="Droc G."/>
            <person name="Guyot R."/>
            <person name="Pietrella M."/>
            <person name="Zheng C."/>
            <person name="Alberti A."/>
            <person name="Anthony F."/>
            <person name="Aprea G."/>
            <person name="Aury J.M."/>
            <person name="Bento P."/>
            <person name="Bernard M."/>
            <person name="Bocs S."/>
            <person name="Campa C."/>
            <person name="Cenci A."/>
            <person name="Combes M.C."/>
            <person name="Crouzillat D."/>
            <person name="Da Silva C."/>
            <person name="Daddiego L."/>
            <person name="De Bellis F."/>
            <person name="Dussert S."/>
            <person name="Garsmeur O."/>
            <person name="Gayraud T."/>
            <person name="Guignon V."/>
            <person name="Jahn K."/>
            <person name="Jamilloux V."/>
            <person name="Joet T."/>
            <person name="Labadie K."/>
            <person name="Lan T."/>
            <person name="Leclercq J."/>
            <person name="Lepelley M."/>
            <person name="Leroy T."/>
            <person name="Li L.T."/>
            <person name="Librado P."/>
            <person name="Lopez L."/>
            <person name="Munoz A."/>
            <person name="Noel B."/>
            <person name="Pallavicini A."/>
            <person name="Perrotta G."/>
            <person name="Poncet V."/>
            <person name="Pot D."/>
            <person name="Priyono X."/>
            <person name="Rigoreau M."/>
            <person name="Rouard M."/>
            <person name="Rozas J."/>
            <person name="Tranchant-Dubreuil C."/>
            <person name="VanBuren R."/>
            <person name="Zhang Q."/>
            <person name="Andrade A.C."/>
            <person name="Argout X."/>
            <person name="Bertrand B."/>
            <person name="de Kochko A."/>
            <person name="Graziosi G."/>
            <person name="Henry R.J."/>
            <person name="Jayarama X."/>
            <person name="Ming R."/>
            <person name="Nagai C."/>
            <person name="Rounsley S."/>
            <person name="Sankoff D."/>
            <person name="Giuliano G."/>
            <person name="Albert V.A."/>
            <person name="Wincker P."/>
            <person name="Lashermes P."/>
        </authorList>
    </citation>
    <scope>NUCLEOTIDE SEQUENCE [LARGE SCALE GENOMIC DNA]</scope>
    <source>
        <strain evidence="13">cv. DH200-94</strain>
    </source>
</reference>
<dbReference type="Gene3D" id="1.10.630.10">
    <property type="entry name" value="Cytochrome P450"/>
    <property type="match status" value="1"/>
</dbReference>
<dbReference type="InterPro" id="IPR002401">
    <property type="entry name" value="Cyt_P450_E_grp-I"/>
</dbReference>
<evidence type="ECO:0000256" key="3">
    <source>
        <dbReference type="ARBA" id="ARBA00022617"/>
    </source>
</evidence>
<name>A0A068UP02_COFCA</name>
<evidence type="ECO:0000256" key="9">
    <source>
        <dbReference type="ARBA" id="ARBA00023033"/>
    </source>
</evidence>
<gene>
    <name evidence="12" type="ORF">GSCOC_T00030891001</name>
</gene>
<evidence type="ECO:0000256" key="2">
    <source>
        <dbReference type="ARBA" id="ARBA00010617"/>
    </source>
</evidence>
<evidence type="ECO:0000313" key="13">
    <source>
        <dbReference type="Proteomes" id="UP000295252"/>
    </source>
</evidence>
<evidence type="ECO:0000256" key="6">
    <source>
        <dbReference type="ARBA" id="ARBA00022989"/>
    </source>
</evidence>
<evidence type="ECO:0000256" key="8">
    <source>
        <dbReference type="ARBA" id="ARBA00023004"/>
    </source>
</evidence>
<dbReference type="OrthoDB" id="2789670at2759"/>
<evidence type="ECO:0000313" key="12">
    <source>
        <dbReference type="EMBL" id="CDP10230.1"/>
    </source>
</evidence>
<dbReference type="InterPro" id="IPR036396">
    <property type="entry name" value="Cyt_P450_sf"/>
</dbReference>
<dbReference type="PANTHER" id="PTHR47947">
    <property type="entry name" value="CYTOCHROME P450 82C3-RELATED"/>
    <property type="match status" value="1"/>
</dbReference>
<comment type="subcellular location">
    <subcellularLocation>
        <location evidence="1">Membrane</location>
        <topology evidence="1">Single-pass membrane protein</topology>
    </subcellularLocation>
</comment>
<keyword evidence="6 11" id="KW-1133">Transmembrane helix</keyword>
<dbReference type="EMBL" id="HG739127">
    <property type="protein sequence ID" value="CDP10230.1"/>
    <property type="molecule type" value="Genomic_DNA"/>
</dbReference>
<accession>A0A068UP02</accession>